<evidence type="ECO:0000313" key="2">
    <source>
        <dbReference type="EMBL" id="MFC3211258.1"/>
    </source>
</evidence>
<feature type="transmembrane region" description="Helical" evidence="1">
    <location>
        <begin position="12"/>
        <end position="31"/>
    </location>
</feature>
<keyword evidence="1" id="KW-1133">Transmembrane helix</keyword>
<organism evidence="2 3">
    <name type="scientific">Planomicrobium okeanokoites</name>
    <name type="common">Planococcus okeanokoites</name>
    <name type="synonym">Flavobacterium okeanokoites</name>
    <dbReference type="NCBI Taxonomy" id="244"/>
    <lineage>
        <taxon>Bacteria</taxon>
        <taxon>Bacillati</taxon>
        <taxon>Bacillota</taxon>
        <taxon>Bacilli</taxon>
        <taxon>Bacillales</taxon>
        <taxon>Caryophanaceae</taxon>
        <taxon>Planomicrobium</taxon>
    </lineage>
</organism>
<reference evidence="3" key="1">
    <citation type="journal article" date="2019" name="Int. J. Syst. Evol. Microbiol.">
        <title>The Global Catalogue of Microorganisms (GCM) 10K type strain sequencing project: providing services to taxonomists for standard genome sequencing and annotation.</title>
        <authorList>
            <consortium name="The Broad Institute Genomics Platform"/>
            <consortium name="The Broad Institute Genome Sequencing Center for Infectious Disease"/>
            <person name="Wu L."/>
            <person name="Ma J."/>
        </authorList>
    </citation>
    <scope>NUCLEOTIDE SEQUENCE [LARGE SCALE GENOMIC DNA]</scope>
    <source>
        <strain evidence="3">CCM 320</strain>
    </source>
</reference>
<proteinExistence type="predicted"/>
<name>A0ABV7KP57_PLAOK</name>
<dbReference type="RefSeq" id="WP_133299067.1">
    <property type="nucleotide sequence ID" value="NZ_JBHRUJ010000016.1"/>
</dbReference>
<dbReference type="EMBL" id="JBHRUJ010000016">
    <property type="protein sequence ID" value="MFC3211258.1"/>
    <property type="molecule type" value="Genomic_DNA"/>
</dbReference>
<comment type="caution">
    <text evidence="2">The sequence shown here is derived from an EMBL/GenBank/DDBJ whole genome shotgun (WGS) entry which is preliminary data.</text>
</comment>
<gene>
    <name evidence="2" type="ORF">ACFOEJ_09265</name>
</gene>
<protein>
    <submittedName>
        <fullName evidence="2">Uncharacterized protein</fullName>
    </submittedName>
</protein>
<accession>A0ABV7KP57</accession>
<dbReference type="Proteomes" id="UP001595625">
    <property type="component" value="Unassembled WGS sequence"/>
</dbReference>
<keyword evidence="1" id="KW-0472">Membrane</keyword>
<keyword evidence="1" id="KW-0812">Transmembrane</keyword>
<keyword evidence="3" id="KW-1185">Reference proteome</keyword>
<sequence>MNSWLSFYFGGKLGWILNKAAGIFLLLPILFMRRFCMNHLNFIGDFHEFIGDFWRFIGDFFQFISDF</sequence>
<evidence type="ECO:0000256" key="1">
    <source>
        <dbReference type="SAM" id="Phobius"/>
    </source>
</evidence>
<evidence type="ECO:0000313" key="3">
    <source>
        <dbReference type="Proteomes" id="UP001595625"/>
    </source>
</evidence>